<dbReference type="EMBL" id="AWWV01010360">
    <property type="protein sequence ID" value="OMO79730.1"/>
    <property type="molecule type" value="Genomic_DNA"/>
</dbReference>
<evidence type="ECO:0000313" key="2">
    <source>
        <dbReference type="EMBL" id="OMO79730.1"/>
    </source>
</evidence>
<dbReference type="AlphaFoldDB" id="A0A1R3IAZ4"/>
<comment type="caution">
    <text evidence="2">The sequence shown here is derived from an EMBL/GenBank/DDBJ whole genome shotgun (WGS) entry which is preliminary data.</text>
</comment>
<evidence type="ECO:0000256" key="1">
    <source>
        <dbReference type="SAM" id="MobiDB-lite"/>
    </source>
</evidence>
<dbReference type="Proteomes" id="UP000188268">
    <property type="component" value="Unassembled WGS sequence"/>
</dbReference>
<feature type="compositionally biased region" description="Polar residues" evidence="1">
    <location>
        <begin position="46"/>
        <end position="55"/>
    </location>
</feature>
<name>A0A1R3IAZ4_COCAP</name>
<dbReference type="Gramene" id="OMO79730">
    <property type="protein sequence ID" value="OMO79730"/>
    <property type="gene ID" value="CCACVL1_13472"/>
</dbReference>
<reference evidence="2 3" key="1">
    <citation type="submission" date="2013-09" db="EMBL/GenBank/DDBJ databases">
        <title>Corchorus capsularis genome sequencing.</title>
        <authorList>
            <person name="Alam M."/>
            <person name="Haque M.S."/>
            <person name="Islam M.S."/>
            <person name="Emdad E.M."/>
            <person name="Islam M.M."/>
            <person name="Ahmed B."/>
            <person name="Halim A."/>
            <person name="Hossen Q.M.M."/>
            <person name="Hossain M.Z."/>
            <person name="Ahmed R."/>
            <person name="Khan M.M."/>
            <person name="Islam R."/>
            <person name="Rashid M.M."/>
            <person name="Khan S.A."/>
            <person name="Rahman M.S."/>
            <person name="Alam M."/>
        </authorList>
    </citation>
    <scope>NUCLEOTIDE SEQUENCE [LARGE SCALE GENOMIC DNA]</scope>
    <source>
        <strain evidence="3">cv. CVL-1</strain>
        <tissue evidence="2">Whole seedling</tissue>
    </source>
</reference>
<feature type="region of interest" description="Disordered" evidence="1">
    <location>
        <begin position="38"/>
        <end position="63"/>
    </location>
</feature>
<keyword evidence="3" id="KW-1185">Reference proteome</keyword>
<accession>A0A1R3IAZ4</accession>
<protein>
    <submittedName>
        <fullName evidence="2">Uncharacterized protein</fullName>
    </submittedName>
</protein>
<gene>
    <name evidence="2" type="ORF">CCACVL1_13472</name>
</gene>
<organism evidence="2 3">
    <name type="scientific">Corchorus capsularis</name>
    <name type="common">Jute</name>
    <dbReference type="NCBI Taxonomy" id="210143"/>
    <lineage>
        <taxon>Eukaryota</taxon>
        <taxon>Viridiplantae</taxon>
        <taxon>Streptophyta</taxon>
        <taxon>Embryophyta</taxon>
        <taxon>Tracheophyta</taxon>
        <taxon>Spermatophyta</taxon>
        <taxon>Magnoliopsida</taxon>
        <taxon>eudicotyledons</taxon>
        <taxon>Gunneridae</taxon>
        <taxon>Pentapetalae</taxon>
        <taxon>rosids</taxon>
        <taxon>malvids</taxon>
        <taxon>Malvales</taxon>
        <taxon>Malvaceae</taxon>
        <taxon>Grewioideae</taxon>
        <taxon>Apeibeae</taxon>
        <taxon>Corchorus</taxon>
    </lineage>
</organism>
<proteinExistence type="predicted"/>
<evidence type="ECO:0000313" key="3">
    <source>
        <dbReference type="Proteomes" id="UP000188268"/>
    </source>
</evidence>
<sequence length="63" mass="7087">MAIFQNEKPLLHHANVVLTPQATSWITYKITNHLVLQEPPTKRNKTQIQDPTSISPPGKSKKA</sequence>